<feature type="domain" description="DUF2061" evidence="1">
    <location>
        <begin position="24"/>
        <end position="75"/>
    </location>
</feature>
<evidence type="ECO:0000313" key="3">
    <source>
        <dbReference type="Proteomes" id="UP000248688"/>
    </source>
</evidence>
<evidence type="ECO:0000313" key="2">
    <source>
        <dbReference type="EMBL" id="AWW30554.1"/>
    </source>
</evidence>
<dbReference type="InterPro" id="IPR018638">
    <property type="entry name" value="DUF2061_membrane"/>
</dbReference>
<dbReference type="Pfam" id="PF09834">
    <property type="entry name" value="DUF2061"/>
    <property type="match status" value="1"/>
</dbReference>
<gene>
    <name evidence="2" type="ORF">DN752_10690</name>
</gene>
<dbReference type="EMBL" id="CP030041">
    <property type="protein sequence ID" value="AWW30554.1"/>
    <property type="molecule type" value="Genomic_DNA"/>
</dbReference>
<dbReference type="OrthoDB" id="197461at2"/>
<sequence length="81" mass="9259">MIFDQSIKKWFVDDKGKDSNVKSVLKSISWRIVGTIDTMVISYLITGQIKTALSIGSIEVVSKMVLYYFHERAWAKVSDNQ</sequence>
<dbReference type="Proteomes" id="UP000248688">
    <property type="component" value="Chromosome"/>
</dbReference>
<keyword evidence="3" id="KW-1185">Reference proteome</keyword>
<protein>
    <submittedName>
        <fullName evidence="2">DUF2061 domain-containing protein</fullName>
    </submittedName>
</protein>
<proteinExistence type="predicted"/>
<accession>A0A2Z4IHW6</accession>
<dbReference type="RefSeq" id="WP_112783935.1">
    <property type="nucleotide sequence ID" value="NZ_CP030041.1"/>
</dbReference>
<dbReference type="KEGG" id="est:DN752_10690"/>
<dbReference type="AlphaFoldDB" id="A0A2Z4IHW6"/>
<organism evidence="2 3">
    <name type="scientific">Echinicola strongylocentroti</name>
    <dbReference type="NCBI Taxonomy" id="1795355"/>
    <lineage>
        <taxon>Bacteria</taxon>
        <taxon>Pseudomonadati</taxon>
        <taxon>Bacteroidota</taxon>
        <taxon>Cytophagia</taxon>
        <taxon>Cytophagales</taxon>
        <taxon>Cyclobacteriaceae</taxon>
        <taxon>Echinicola</taxon>
    </lineage>
</organism>
<reference evidence="2 3" key="1">
    <citation type="submission" date="2018-06" db="EMBL/GenBank/DDBJ databases">
        <title>Echinicola strongylocentroti sp. nov., isolated from a sea urchin Strongylocentrotus intermedius.</title>
        <authorList>
            <person name="Bae S.S."/>
        </authorList>
    </citation>
    <scope>NUCLEOTIDE SEQUENCE [LARGE SCALE GENOMIC DNA]</scope>
    <source>
        <strain evidence="2 3">MEBiC08714</strain>
    </source>
</reference>
<name>A0A2Z4IHW6_9BACT</name>
<evidence type="ECO:0000259" key="1">
    <source>
        <dbReference type="Pfam" id="PF09834"/>
    </source>
</evidence>